<dbReference type="EMBL" id="JARQZJ010000064">
    <property type="protein sequence ID" value="KAK9880222.1"/>
    <property type="molecule type" value="Genomic_DNA"/>
</dbReference>
<gene>
    <name evidence="2" type="ORF">WA026_010096</name>
</gene>
<comment type="caution">
    <text evidence="2">The sequence shown here is derived from an EMBL/GenBank/DDBJ whole genome shotgun (WGS) entry which is preliminary data.</text>
</comment>
<reference evidence="2 3" key="1">
    <citation type="submission" date="2023-03" db="EMBL/GenBank/DDBJ databases">
        <title>Genome insight into feeding habits of ladybird beetles.</title>
        <authorList>
            <person name="Li H.-S."/>
            <person name="Huang Y.-H."/>
            <person name="Pang H."/>
        </authorList>
    </citation>
    <scope>NUCLEOTIDE SEQUENCE [LARGE SCALE GENOMIC DNA]</scope>
    <source>
        <strain evidence="2">SYSU_2023b</strain>
        <tissue evidence="2">Whole body</tissue>
    </source>
</reference>
<dbReference type="Proteomes" id="UP001431783">
    <property type="component" value="Unassembled WGS sequence"/>
</dbReference>
<dbReference type="AlphaFoldDB" id="A0AAW1UI81"/>
<sequence length="878" mass="100663">MEVVRIEDQPVQVQKVTVKHAQRCQKFISNSENRQQKGDPRYLFEKHLRDNQLSTVLRSLLMMEAKLKREQKRITQQLYQKDFIIQKQKEDIQKILYSQYCKKCSRLYNPGFHLESSEYSPTSHDGNLSSFVIDNGRIAPLLDKNLNSNISSPSDSSCDELLHHGSDGECADIKLESTNIQDGNLSTFVGDDRTAFLPDKEISSIKKFPSYSSCEDSEFHAPIPEYPYRSNEKMRPLRSNLSLENSNSSCGSFQPRSNSDSSFSDEENTSDDYDNLESLPTEILGDELSVKSLDSEKVCSEESFDKSSNHYNVDSTSLSFSESNITVIRNIPLSGERAEVVENQYKSDVEESCPESKLPQSSLQFDLEVDSNEKWYVSASDHEDEQEKNIYKNNPVLECVNQILLQNIDTEYDSLNFSNKSTYVYNELDSNDKNKVHSEQLNLKHNGSEKKLKEFHNNYYETPIQEPPNFYETPVSVYSNDYEQIRSKCSDTQSTDSLQFTKKEGNAQKKYDFERKYKILRTPPSLPPKPVNLVSKYRIQYNQLKFNNEKLSDRISLDSEPDYCSISELNLPTNRSMIPDKTKVIAEIHATNEDHDDFLSKTNHYDFVEPQTSDRLTEQTNEMEKQNYKSIKISYDSPKSSLSNNIPKLPSVSEIIIPEEADKKVNTQYNHTKNSPQVHKTKINSSSRKPIKIGSSVSALIMNFNNKELLYEINKKALTSTRQNELLAAPSNSCIESEANNEDCFIQNFEEFKLDDCELQEFTDRTDELGGGISESEIETTRLNIDNKLNTFKNTTELRTLAEEVADIDLTSLNLNDFIGKLERCNNRSKPLIKDVPSYNWKDESTYEDFLECTGLSSKSILSSSQVTNTNHKNIDIN</sequence>
<proteinExistence type="predicted"/>
<evidence type="ECO:0000313" key="2">
    <source>
        <dbReference type="EMBL" id="KAK9880222.1"/>
    </source>
</evidence>
<evidence type="ECO:0000256" key="1">
    <source>
        <dbReference type="SAM" id="MobiDB-lite"/>
    </source>
</evidence>
<protein>
    <submittedName>
        <fullName evidence="2">Uncharacterized protein</fullName>
    </submittedName>
</protein>
<feature type="compositionally biased region" description="Acidic residues" evidence="1">
    <location>
        <begin position="263"/>
        <end position="275"/>
    </location>
</feature>
<name>A0AAW1UI81_9CUCU</name>
<feature type="region of interest" description="Disordered" evidence="1">
    <location>
        <begin position="245"/>
        <end position="281"/>
    </location>
</feature>
<accession>A0AAW1UI81</accession>
<organism evidence="2 3">
    <name type="scientific">Henosepilachna vigintioctopunctata</name>
    <dbReference type="NCBI Taxonomy" id="420089"/>
    <lineage>
        <taxon>Eukaryota</taxon>
        <taxon>Metazoa</taxon>
        <taxon>Ecdysozoa</taxon>
        <taxon>Arthropoda</taxon>
        <taxon>Hexapoda</taxon>
        <taxon>Insecta</taxon>
        <taxon>Pterygota</taxon>
        <taxon>Neoptera</taxon>
        <taxon>Endopterygota</taxon>
        <taxon>Coleoptera</taxon>
        <taxon>Polyphaga</taxon>
        <taxon>Cucujiformia</taxon>
        <taxon>Coccinelloidea</taxon>
        <taxon>Coccinellidae</taxon>
        <taxon>Epilachninae</taxon>
        <taxon>Epilachnini</taxon>
        <taxon>Henosepilachna</taxon>
    </lineage>
</organism>
<evidence type="ECO:0000313" key="3">
    <source>
        <dbReference type="Proteomes" id="UP001431783"/>
    </source>
</evidence>
<keyword evidence="3" id="KW-1185">Reference proteome</keyword>